<feature type="chain" id="PRO_5046030082" description="Lipocalin-like protein" evidence="1">
    <location>
        <begin position="32"/>
        <end position="148"/>
    </location>
</feature>
<keyword evidence="1" id="KW-0732">Signal</keyword>
<keyword evidence="3" id="KW-1185">Reference proteome</keyword>
<gene>
    <name evidence="2" type="ORF">IRJ18_17820</name>
</gene>
<dbReference type="RefSeq" id="WP_194107648.1">
    <property type="nucleotide sequence ID" value="NZ_JADFFM010000002.1"/>
</dbReference>
<dbReference type="EMBL" id="JADFFM010000002">
    <property type="protein sequence ID" value="MBE9668233.1"/>
    <property type="molecule type" value="Genomic_DNA"/>
</dbReference>
<feature type="signal peptide" evidence="1">
    <location>
        <begin position="1"/>
        <end position="31"/>
    </location>
</feature>
<comment type="caution">
    <text evidence="2">The sequence shown here is derived from an EMBL/GenBank/DDBJ whole genome shotgun (WGS) entry which is preliminary data.</text>
</comment>
<dbReference type="Proteomes" id="UP000632774">
    <property type="component" value="Unassembled WGS sequence"/>
</dbReference>
<evidence type="ECO:0000256" key="1">
    <source>
        <dbReference type="SAM" id="SignalP"/>
    </source>
</evidence>
<evidence type="ECO:0008006" key="4">
    <source>
        <dbReference type="Google" id="ProtNLM"/>
    </source>
</evidence>
<name>A0ABR9XMR1_9SPHI</name>
<accession>A0ABR9XMR1</accession>
<evidence type="ECO:0000313" key="3">
    <source>
        <dbReference type="Proteomes" id="UP000632774"/>
    </source>
</evidence>
<organism evidence="2 3">
    <name type="scientific">Mucilaginibacter boryungensis</name>
    <dbReference type="NCBI Taxonomy" id="768480"/>
    <lineage>
        <taxon>Bacteria</taxon>
        <taxon>Pseudomonadati</taxon>
        <taxon>Bacteroidota</taxon>
        <taxon>Sphingobacteriia</taxon>
        <taxon>Sphingobacteriales</taxon>
        <taxon>Sphingobacteriaceae</taxon>
        <taxon>Mucilaginibacter</taxon>
    </lineage>
</organism>
<dbReference type="PROSITE" id="PS51257">
    <property type="entry name" value="PROKAR_LIPOPROTEIN"/>
    <property type="match status" value="1"/>
</dbReference>
<evidence type="ECO:0000313" key="2">
    <source>
        <dbReference type="EMBL" id="MBE9668233.1"/>
    </source>
</evidence>
<protein>
    <recommendedName>
        <fullName evidence="4">Lipocalin-like protein</fullName>
    </recommendedName>
</protein>
<sequence>MRKTPHTIRALLIALGTLTALLSGCSKRNVAAETLTPSTLMVGNWNVTYEVDYGGNSPTSVTLSDCQKSAVLAFGQGGDFALSTNSCAPPPKTIIGGSWTMDSSSQLTVKDGTGNVAFQGTVAFSNGNNICTLNEIKFEGYVLTFTRK</sequence>
<proteinExistence type="predicted"/>
<reference evidence="2 3" key="1">
    <citation type="submission" date="2020-10" db="EMBL/GenBank/DDBJ databases">
        <title>Mucilaginibacter mali sp. nov., isolated from rhizosphere soil of apple orchard.</title>
        <authorList>
            <person name="Lee J.-S."/>
            <person name="Kim H.S."/>
            <person name="Kim J.-S."/>
        </authorList>
    </citation>
    <scope>NUCLEOTIDE SEQUENCE [LARGE SCALE GENOMIC DNA]</scope>
    <source>
        <strain evidence="2 3">KCTC 23157</strain>
    </source>
</reference>